<comment type="caution">
    <text evidence="1">The sequence shown here is derived from an EMBL/GenBank/DDBJ whole genome shotgun (WGS) entry which is preliminary data.</text>
</comment>
<evidence type="ECO:0008006" key="3">
    <source>
        <dbReference type="Google" id="ProtNLM"/>
    </source>
</evidence>
<sequence>MPATYAWFANPTTRGRPIPVENADRETLLALELTTIDIPPYIERRLHTIPEDRLLNQDLTRLVGNIVNSEARAGTDRTGVYPERSSLSFSDLFKLLNELWRRQQGRCGLCNGRIVPGEENPVLRMSADRIDGANKAYSAENVHLTHVGCNLAKSSALLEEWGEFFEVLRGTREQENSPI</sequence>
<dbReference type="AlphaFoldDB" id="A0A0R3BKT3"/>
<organism evidence="1 2">
    <name type="scientific">Bradyrhizobium yuanmingense</name>
    <dbReference type="NCBI Taxonomy" id="108015"/>
    <lineage>
        <taxon>Bacteria</taxon>
        <taxon>Pseudomonadati</taxon>
        <taxon>Pseudomonadota</taxon>
        <taxon>Alphaproteobacteria</taxon>
        <taxon>Hyphomicrobiales</taxon>
        <taxon>Nitrobacteraceae</taxon>
        <taxon>Bradyrhizobium</taxon>
    </lineage>
</organism>
<evidence type="ECO:0000313" key="1">
    <source>
        <dbReference type="EMBL" id="KRP85794.1"/>
    </source>
</evidence>
<gene>
    <name evidence="1" type="ORF">AOQ72_03855</name>
</gene>
<evidence type="ECO:0000313" key="2">
    <source>
        <dbReference type="Proteomes" id="UP000051380"/>
    </source>
</evidence>
<accession>A0A0R3BKT3</accession>
<reference evidence="1 2" key="1">
    <citation type="submission" date="2015-09" db="EMBL/GenBank/DDBJ databases">
        <title>Draft Genome Sequence of the Strain BR 3267 (Bradyrhizobium yuanmingense) recommended as inoculant for cowpea in Brazil.</title>
        <authorList>
            <person name="Simoes-Araujo J.L."/>
            <person name="Zilli J.E."/>
        </authorList>
    </citation>
    <scope>NUCLEOTIDE SEQUENCE [LARGE SCALE GENOMIC DNA]</scope>
    <source>
        <strain evidence="1 2">BR3267</strain>
    </source>
</reference>
<dbReference type="Proteomes" id="UP000051380">
    <property type="component" value="Unassembled WGS sequence"/>
</dbReference>
<dbReference type="EMBL" id="LJYF01000051">
    <property type="protein sequence ID" value="KRP85794.1"/>
    <property type="molecule type" value="Genomic_DNA"/>
</dbReference>
<name>A0A0R3BKT3_9BRAD</name>
<proteinExistence type="predicted"/>
<protein>
    <recommendedName>
        <fullName evidence="3">HNH endonuclease</fullName>
    </recommendedName>
</protein>